<dbReference type="EMBL" id="QBMC01000055">
    <property type="protein sequence ID" value="PZO18374.1"/>
    <property type="molecule type" value="Genomic_DNA"/>
</dbReference>
<name>A0A2W4UDQ7_9CYAN</name>
<dbReference type="InterPro" id="IPR002716">
    <property type="entry name" value="PIN_dom"/>
</dbReference>
<evidence type="ECO:0000313" key="2">
    <source>
        <dbReference type="EMBL" id="PZO18374.1"/>
    </source>
</evidence>
<dbReference type="SUPFAM" id="SSF88723">
    <property type="entry name" value="PIN domain-like"/>
    <property type="match status" value="1"/>
</dbReference>
<comment type="caution">
    <text evidence="2">The sequence shown here is derived from an EMBL/GenBank/DDBJ whole genome shotgun (WGS) entry which is preliminary data.</text>
</comment>
<gene>
    <name evidence="2" type="ORF">DCF25_09780</name>
</gene>
<dbReference type="Proteomes" id="UP000249354">
    <property type="component" value="Unassembled WGS sequence"/>
</dbReference>
<evidence type="ECO:0000313" key="3">
    <source>
        <dbReference type="Proteomes" id="UP000249354"/>
    </source>
</evidence>
<sequence>MLQKVIVDTSVLVASIDQSERHHEWVAQQLEQIEPPLLTCEAVVSETWFLLGRLRGAREAFLPYLEQGQLQVVFSLEPELTSVLTIMKRYESVPASLADAALVRMAELYPQSSVFTLDSDFQIYRKHRDIPVPLIFPSV</sequence>
<dbReference type="Gene3D" id="3.40.50.1010">
    <property type="entry name" value="5'-nuclease"/>
    <property type="match status" value="1"/>
</dbReference>
<dbReference type="AlphaFoldDB" id="A0A2W4UDQ7"/>
<accession>A0A2W4UDQ7</accession>
<reference evidence="3" key="1">
    <citation type="submission" date="2018-04" db="EMBL/GenBank/DDBJ databases">
        <authorList>
            <person name="Cornet L."/>
        </authorList>
    </citation>
    <scope>NUCLEOTIDE SEQUENCE [LARGE SCALE GENOMIC DNA]</scope>
</reference>
<dbReference type="Pfam" id="PF01850">
    <property type="entry name" value="PIN"/>
    <property type="match status" value="1"/>
</dbReference>
<evidence type="ECO:0000259" key="1">
    <source>
        <dbReference type="Pfam" id="PF01850"/>
    </source>
</evidence>
<proteinExistence type="predicted"/>
<reference evidence="2 3" key="2">
    <citation type="submission" date="2018-06" db="EMBL/GenBank/DDBJ databases">
        <title>Metagenomic assembly of (sub)arctic Cyanobacteria and their associated microbiome from non-axenic cultures.</title>
        <authorList>
            <person name="Baurain D."/>
        </authorList>
    </citation>
    <scope>NUCLEOTIDE SEQUENCE [LARGE SCALE GENOMIC DNA]</scope>
    <source>
        <strain evidence="2">ULC129bin1</strain>
    </source>
</reference>
<dbReference type="InterPro" id="IPR029060">
    <property type="entry name" value="PIN-like_dom_sf"/>
</dbReference>
<protein>
    <submittedName>
        <fullName evidence="2">Pilus assembly protein</fullName>
    </submittedName>
</protein>
<organism evidence="2 3">
    <name type="scientific">Leptolyngbya foveolarum</name>
    <dbReference type="NCBI Taxonomy" id="47253"/>
    <lineage>
        <taxon>Bacteria</taxon>
        <taxon>Bacillati</taxon>
        <taxon>Cyanobacteriota</taxon>
        <taxon>Cyanophyceae</taxon>
        <taxon>Leptolyngbyales</taxon>
        <taxon>Leptolyngbyaceae</taxon>
        <taxon>Leptolyngbya group</taxon>
        <taxon>Leptolyngbya</taxon>
    </lineage>
</organism>
<feature type="domain" description="PIN" evidence="1">
    <location>
        <begin position="5"/>
        <end position="123"/>
    </location>
</feature>